<organism evidence="1 2">
    <name type="scientific">Pseudarthrobacter enclensis</name>
    <dbReference type="NCBI Taxonomy" id="993070"/>
    <lineage>
        <taxon>Bacteria</taxon>
        <taxon>Bacillati</taxon>
        <taxon>Actinomycetota</taxon>
        <taxon>Actinomycetes</taxon>
        <taxon>Micrococcales</taxon>
        <taxon>Micrococcaceae</taxon>
        <taxon>Pseudarthrobacter</taxon>
    </lineage>
</organism>
<gene>
    <name evidence="1" type="ORF">J2X98_004001</name>
</gene>
<dbReference type="EMBL" id="JAUSRE010000027">
    <property type="protein sequence ID" value="MDP9890387.1"/>
    <property type="molecule type" value="Genomic_DNA"/>
</dbReference>
<sequence>MGAGIERLWKAVQAPAGSDQVTDDIPENTPAYLPGAKQVVTTVRALRKCDKWGFCDIGSDRAGFSEYGTPEQTCLTLPLPGIRS</sequence>
<protein>
    <submittedName>
        <fullName evidence="1">Uncharacterized protein</fullName>
    </submittedName>
</protein>
<evidence type="ECO:0000313" key="1">
    <source>
        <dbReference type="EMBL" id="MDP9890387.1"/>
    </source>
</evidence>
<accession>A0ABT9RYR4</accession>
<dbReference type="Proteomes" id="UP001226577">
    <property type="component" value="Unassembled WGS sequence"/>
</dbReference>
<name>A0ABT9RYR4_9MICC</name>
<proteinExistence type="predicted"/>
<reference evidence="1 2" key="1">
    <citation type="submission" date="2023-07" db="EMBL/GenBank/DDBJ databases">
        <title>Sorghum-associated microbial communities from plants grown in Nebraska, USA.</title>
        <authorList>
            <person name="Schachtman D."/>
        </authorList>
    </citation>
    <scope>NUCLEOTIDE SEQUENCE [LARGE SCALE GENOMIC DNA]</scope>
    <source>
        <strain evidence="1 2">CC222</strain>
    </source>
</reference>
<evidence type="ECO:0000313" key="2">
    <source>
        <dbReference type="Proteomes" id="UP001226577"/>
    </source>
</evidence>
<comment type="caution">
    <text evidence="1">The sequence shown here is derived from an EMBL/GenBank/DDBJ whole genome shotgun (WGS) entry which is preliminary data.</text>
</comment>
<keyword evidence="2" id="KW-1185">Reference proteome</keyword>